<comment type="catalytic activity">
    <reaction evidence="8">
        <text>RNA(n) + a ribonucleoside 5'-triphosphate = RNA(n+1) + diphosphate</text>
        <dbReference type="Rhea" id="RHEA:21248"/>
        <dbReference type="Rhea" id="RHEA-COMP:14527"/>
        <dbReference type="Rhea" id="RHEA-COMP:17342"/>
        <dbReference type="ChEBI" id="CHEBI:33019"/>
        <dbReference type="ChEBI" id="CHEBI:61557"/>
        <dbReference type="ChEBI" id="CHEBI:140395"/>
        <dbReference type="EC" id="2.7.7.48"/>
    </reaction>
</comment>
<comment type="cofactor">
    <cofactor evidence="9">
        <name>Mg(2+)</name>
        <dbReference type="ChEBI" id="CHEBI:18420"/>
    </cofactor>
    <text evidence="9">Binds 2 Mg(2+) per subunit.</text>
</comment>
<evidence type="ECO:0000256" key="1">
    <source>
        <dbReference type="ARBA" id="ARBA00012494"/>
    </source>
</evidence>
<dbReference type="PROSITE" id="PS50522">
    <property type="entry name" value="RDRP_PHAGE"/>
    <property type="match status" value="1"/>
</dbReference>
<evidence type="ECO:0000256" key="4">
    <source>
        <dbReference type="ARBA" id="ARBA00022695"/>
    </source>
</evidence>
<gene>
    <name evidence="11" type="ORF">H2Bulk36542e230_000002</name>
</gene>
<keyword evidence="6" id="KW-0693">Viral RNA replication</keyword>
<evidence type="ECO:0000256" key="5">
    <source>
        <dbReference type="ARBA" id="ARBA00022741"/>
    </source>
</evidence>
<name>A0A514D207_9VIRU</name>
<feature type="binding site" evidence="9">
    <location>
        <position position="406"/>
    </location>
    <ligand>
        <name>Mg(2+)</name>
        <dbReference type="ChEBI" id="CHEBI:18420"/>
        <label>2</label>
    </ligand>
</feature>
<evidence type="ECO:0000256" key="7">
    <source>
        <dbReference type="ARBA" id="ARBA00030248"/>
    </source>
</evidence>
<keyword evidence="2 11" id="KW-0696">RNA-directed RNA polymerase</keyword>
<evidence type="ECO:0000256" key="6">
    <source>
        <dbReference type="ARBA" id="ARBA00022953"/>
    </source>
</evidence>
<evidence type="ECO:0000256" key="9">
    <source>
        <dbReference type="PIRSR" id="PIRSR605093-1"/>
    </source>
</evidence>
<evidence type="ECO:0000256" key="8">
    <source>
        <dbReference type="ARBA" id="ARBA00048744"/>
    </source>
</evidence>
<evidence type="ECO:0000259" key="10">
    <source>
        <dbReference type="PROSITE" id="PS50522"/>
    </source>
</evidence>
<dbReference type="GO" id="GO:0003968">
    <property type="term" value="F:RNA-directed RNA polymerase activity"/>
    <property type="evidence" value="ECO:0007669"/>
    <property type="project" value="UniProtKB-KW"/>
</dbReference>
<reference evidence="11" key="1">
    <citation type="submission" date="2019-05" db="EMBL/GenBank/DDBJ databases">
        <title>Metatranscriptomic reconstruction reveals RNA viruses with the potential to shape carbon cycling in soil.</title>
        <authorList>
            <person name="Starr E.P."/>
            <person name="Nuccio E."/>
            <person name="Pett-Ridge J."/>
            <person name="Banfield J.F."/>
            <person name="Firestone M.K."/>
        </authorList>
    </citation>
    <scope>NUCLEOTIDE SEQUENCE</scope>
    <source>
        <strain evidence="11">H2_Bulk_36_scaffold_542_e_230</strain>
    </source>
</reference>
<dbReference type="EC" id="2.7.7.48" evidence="1"/>
<keyword evidence="9" id="KW-0479">Metal-binding</keyword>
<keyword evidence="4" id="KW-0548">Nucleotidyltransferase</keyword>
<feature type="domain" description="RdRp catalytic" evidence="10">
    <location>
        <begin position="294"/>
        <end position="438"/>
    </location>
</feature>
<accession>A0A514D207</accession>
<protein>
    <recommendedName>
        <fullName evidence="1">RNA-directed RNA polymerase</fullName>
        <ecNumber evidence="1">2.7.7.48</ecNumber>
    </recommendedName>
    <alternativeName>
        <fullName evidence="7">RNA replicase beta chain</fullName>
    </alternativeName>
</protein>
<keyword evidence="5" id="KW-0547">Nucleotide-binding</keyword>
<feature type="binding site" evidence="9">
    <location>
        <position position="309"/>
    </location>
    <ligand>
        <name>Mg(2+)</name>
        <dbReference type="ChEBI" id="CHEBI:18420"/>
        <label>2</label>
    </ligand>
</feature>
<dbReference type="GO" id="GO:0039694">
    <property type="term" value="P:viral RNA genome replication"/>
    <property type="evidence" value="ECO:0007669"/>
    <property type="project" value="InterPro"/>
</dbReference>
<evidence type="ECO:0000313" key="11">
    <source>
        <dbReference type="EMBL" id="QDH87650.1"/>
    </source>
</evidence>
<dbReference type="GO" id="GO:0000166">
    <property type="term" value="F:nucleotide binding"/>
    <property type="evidence" value="ECO:0007669"/>
    <property type="project" value="UniProtKB-KW"/>
</dbReference>
<evidence type="ECO:0000256" key="2">
    <source>
        <dbReference type="ARBA" id="ARBA00022484"/>
    </source>
</evidence>
<organism evidence="11">
    <name type="scientific">Leviviridae sp</name>
    <dbReference type="NCBI Taxonomy" id="2027243"/>
    <lineage>
        <taxon>Viruses</taxon>
        <taxon>Riboviria</taxon>
        <taxon>Orthornavirae</taxon>
        <taxon>Lenarviricota</taxon>
        <taxon>Leviviricetes</taxon>
        <taxon>Norzivirales</taxon>
        <taxon>Fiersviridae</taxon>
    </lineage>
</organism>
<keyword evidence="3" id="KW-0808">Transferase</keyword>
<keyword evidence="9" id="KW-0460">Magnesium</keyword>
<dbReference type="Pfam" id="PF03431">
    <property type="entry name" value="RNA_replicase_B"/>
    <property type="match status" value="1"/>
</dbReference>
<feature type="binding site" evidence="9">
    <location>
        <position position="407"/>
    </location>
    <ligand>
        <name>Mg(2+)</name>
        <dbReference type="ChEBI" id="CHEBI:18420"/>
        <label>2</label>
    </ligand>
</feature>
<sequence length="613" mass="69025">MKSLVLLWNQLARELAGRCCTSAHQDIEYVSGRYEHEGLSFLTITLPTFAKDFERSLELGKVDDTAFLSFRKSGLLPKFLSGYARLVFDLRTGVLLENPNPDAIRAIRQLTLVFGKILLECEPHRVDAAHMEFLKCEEEVRELFGKISFTDFQRVSSLLFSSMFSIIDKRIYDGDILPKHGPGATADSLYGNQKYTQKTWPCRLEHYFPYVEMVLPNYSFYEELDKVDFLEPGAEIPVKVIDVPKTMKTPRIIAVEPTAMQYAQQGILRLIQEAIKGSYLNDFIGLDDQTPNQRMARRGSEVGDLATLDLSEASDRVSCESVANMLRPHQHFYGAVMACRSRRARLPSGEVIPLAKFASMGSALCFPMEAMVFLVAIFLGIEKSLERPLTLKDVKSFKGRVRVFGDDIIVPVDHVRSVIQFLESFGLKVNGRKSFWNGKFRESCGKEYYDGQDISIVRVRRTPPTSRRNEQEIISTVSLRNQLLHAGYEDTVDHLDGILRKLLTHYPVVGECSPVLGRLSLTGVPTPVRTMNSISKVKGWIIQSPIPVNEIDGWPALRKCLASMEVRDPLAPFGNTKSSEWDMFGTLATSPDHLRRSGRPRVVNIKLGMGSSG</sequence>
<dbReference type="GO" id="GO:0046872">
    <property type="term" value="F:metal ion binding"/>
    <property type="evidence" value="ECO:0007669"/>
    <property type="project" value="UniProtKB-KW"/>
</dbReference>
<dbReference type="EMBL" id="MN033529">
    <property type="protein sequence ID" value="QDH87650.1"/>
    <property type="molecule type" value="Genomic_RNA"/>
</dbReference>
<evidence type="ECO:0000256" key="3">
    <source>
        <dbReference type="ARBA" id="ARBA00022679"/>
    </source>
</evidence>
<dbReference type="InterPro" id="IPR005093">
    <property type="entry name" value="RNArep_beta"/>
</dbReference>
<proteinExistence type="predicted"/>
<dbReference type="InterPro" id="IPR007096">
    <property type="entry name" value="RNA-dir_Rpol_cat_phage"/>
</dbReference>